<feature type="region of interest" description="Disordered" evidence="7">
    <location>
        <begin position="1"/>
        <end position="26"/>
    </location>
</feature>
<evidence type="ECO:0008006" key="10">
    <source>
        <dbReference type="Google" id="ProtNLM"/>
    </source>
</evidence>
<keyword evidence="5" id="KW-0472">Membrane</keyword>
<gene>
    <name evidence="8" type="ORF">BU14_0098s0037</name>
</gene>
<dbReference type="PANTHER" id="PTHR11266">
    <property type="entry name" value="PEROXISOMAL MEMBRANE PROTEIN 2, PXMP2 MPV17"/>
    <property type="match status" value="1"/>
</dbReference>
<proteinExistence type="inferred from homology"/>
<evidence type="ECO:0000256" key="7">
    <source>
        <dbReference type="SAM" id="MobiDB-lite"/>
    </source>
</evidence>
<protein>
    <recommendedName>
        <fullName evidence="10">Peroxisomal membrane protein MPV17</fullName>
    </recommendedName>
</protein>
<dbReference type="PANTHER" id="PTHR11266:SF17">
    <property type="entry name" value="PROTEIN MPV17"/>
    <property type="match status" value="1"/>
</dbReference>
<evidence type="ECO:0000256" key="6">
    <source>
        <dbReference type="RuleBase" id="RU363053"/>
    </source>
</evidence>
<accession>A0A1X6PD58</accession>
<dbReference type="InterPro" id="IPR007248">
    <property type="entry name" value="Mpv17_PMP22"/>
</dbReference>
<organism evidence="8 9">
    <name type="scientific">Porphyra umbilicalis</name>
    <name type="common">Purple laver</name>
    <name type="synonym">Red alga</name>
    <dbReference type="NCBI Taxonomy" id="2786"/>
    <lineage>
        <taxon>Eukaryota</taxon>
        <taxon>Rhodophyta</taxon>
        <taxon>Bangiophyceae</taxon>
        <taxon>Bangiales</taxon>
        <taxon>Bangiaceae</taxon>
        <taxon>Porphyra</taxon>
    </lineage>
</organism>
<keyword evidence="9" id="KW-1185">Reference proteome</keyword>
<comment type="subcellular location">
    <subcellularLocation>
        <location evidence="1">Membrane</location>
        <topology evidence="1">Multi-pass membrane protein</topology>
    </subcellularLocation>
</comment>
<dbReference type="EMBL" id="KV918804">
    <property type="protein sequence ID" value="OSX78811.1"/>
    <property type="molecule type" value="Genomic_DNA"/>
</dbReference>
<evidence type="ECO:0000256" key="5">
    <source>
        <dbReference type="ARBA" id="ARBA00023136"/>
    </source>
</evidence>
<keyword evidence="4" id="KW-1133">Transmembrane helix</keyword>
<dbReference type="AlphaFoldDB" id="A0A1X6PD58"/>
<evidence type="ECO:0000256" key="4">
    <source>
        <dbReference type="ARBA" id="ARBA00022989"/>
    </source>
</evidence>
<evidence type="ECO:0000256" key="2">
    <source>
        <dbReference type="ARBA" id="ARBA00006824"/>
    </source>
</evidence>
<evidence type="ECO:0000313" key="8">
    <source>
        <dbReference type="EMBL" id="OSX78811.1"/>
    </source>
</evidence>
<dbReference type="GO" id="GO:0005737">
    <property type="term" value="C:cytoplasm"/>
    <property type="evidence" value="ECO:0007669"/>
    <property type="project" value="TreeGrafter"/>
</dbReference>
<dbReference type="Proteomes" id="UP000218209">
    <property type="component" value="Unassembled WGS sequence"/>
</dbReference>
<name>A0A1X6PD58_PORUM</name>
<dbReference type="Pfam" id="PF04117">
    <property type="entry name" value="Mpv17_PMP22"/>
    <property type="match status" value="1"/>
</dbReference>
<sequence>MGAGGGGGGDGGMGGGSGSGRKGKSGAGGAAGGGGNLYNQFMAWYGSYNKANPLATAAVTSAVALSLGDVLAQTLGGSDYCPTRTVRLALLGAAVHGPGLSTWFTRLDAALPGAQPFKIAAKTAAHAAVVTPLWVVATLAAESVVADGGVGGVVDKVKAGTKDGVSERWLVWPVVQAVNYAVVPVQLRVLFMGAVGVALDGVKAAMVKDS</sequence>
<evidence type="ECO:0000313" key="9">
    <source>
        <dbReference type="Proteomes" id="UP000218209"/>
    </source>
</evidence>
<keyword evidence="3" id="KW-0812">Transmembrane</keyword>
<dbReference type="GO" id="GO:0016020">
    <property type="term" value="C:membrane"/>
    <property type="evidence" value="ECO:0007669"/>
    <property type="project" value="UniProtKB-SubCell"/>
</dbReference>
<evidence type="ECO:0000256" key="3">
    <source>
        <dbReference type="ARBA" id="ARBA00022692"/>
    </source>
</evidence>
<reference evidence="8 9" key="1">
    <citation type="submission" date="2017-03" db="EMBL/GenBank/DDBJ databases">
        <title>WGS assembly of Porphyra umbilicalis.</title>
        <authorList>
            <person name="Brawley S.H."/>
            <person name="Blouin N.A."/>
            <person name="Ficko-Blean E."/>
            <person name="Wheeler G.L."/>
            <person name="Lohr M."/>
            <person name="Goodson H.V."/>
            <person name="Jenkins J.W."/>
            <person name="Blaby-Haas C.E."/>
            <person name="Helliwell K.E."/>
            <person name="Chan C."/>
            <person name="Marriage T."/>
            <person name="Bhattacharya D."/>
            <person name="Klein A.S."/>
            <person name="Badis Y."/>
            <person name="Brodie J."/>
            <person name="Cao Y."/>
            <person name="Collen J."/>
            <person name="Dittami S.M."/>
            <person name="Gachon C.M."/>
            <person name="Green B.R."/>
            <person name="Karpowicz S."/>
            <person name="Kim J.W."/>
            <person name="Kudahl U."/>
            <person name="Lin S."/>
            <person name="Michel G."/>
            <person name="Mittag M."/>
            <person name="Olson B.J."/>
            <person name="Pangilinan J."/>
            <person name="Peng Y."/>
            <person name="Qiu H."/>
            <person name="Shu S."/>
            <person name="Singer J.T."/>
            <person name="Smith A.G."/>
            <person name="Sprecher B.N."/>
            <person name="Wagner V."/>
            <person name="Wang W."/>
            <person name="Wang Z.-Y."/>
            <person name="Yan J."/>
            <person name="Yarish C."/>
            <person name="Zoeuner-Riek S."/>
            <person name="Zhuang Y."/>
            <person name="Zou Y."/>
            <person name="Lindquist E.A."/>
            <person name="Grimwood J."/>
            <person name="Barry K."/>
            <person name="Rokhsar D.S."/>
            <person name="Schmutz J."/>
            <person name="Stiller J.W."/>
            <person name="Grossman A.R."/>
            <person name="Prochnik S.E."/>
        </authorList>
    </citation>
    <scope>NUCLEOTIDE SEQUENCE [LARGE SCALE GENOMIC DNA]</scope>
    <source>
        <strain evidence="8">4086291</strain>
    </source>
</reference>
<comment type="similarity">
    <text evidence="2 6">Belongs to the peroxisomal membrane protein PXMP2/4 family.</text>
</comment>
<evidence type="ECO:0000256" key="1">
    <source>
        <dbReference type="ARBA" id="ARBA00004141"/>
    </source>
</evidence>